<dbReference type="RefSeq" id="WP_194701818.1">
    <property type="nucleotide sequence ID" value="NZ_JADKNH010000006.1"/>
</dbReference>
<name>A0ABR9ZVD8_9FIRM</name>
<dbReference type="PROSITE" id="PS50977">
    <property type="entry name" value="HTH_TETR_2"/>
    <property type="match status" value="1"/>
</dbReference>
<dbReference type="Proteomes" id="UP000614200">
    <property type="component" value="Unassembled WGS sequence"/>
</dbReference>
<dbReference type="Gene3D" id="1.10.357.10">
    <property type="entry name" value="Tetracycline Repressor, domain 2"/>
    <property type="match status" value="1"/>
</dbReference>
<dbReference type="Pfam" id="PF00440">
    <property type="entry name" value="TetR_N"/>
    <property type="match status" value="1"/>
</dbReference>
<gene>
    <name evidence="4" type="ORF">ISU02_10600</name>
</gene>
<evidence type="ECO:0000313" key="4">
    <source>
        <dbReference type="EMBL" id="MBF4693574.1"/>
    </source>
</evidence>
<organism evidence="4 5">
    <name type="scientific">Fusibacter ferrireducens</name>
    <dbReference type="NCBI Taxonomy" id="2785058"/>
    <lineage>
        <taxon>Bacteria</taxon>
        <taxon>Bacillati</taxon>
        <taxon>Bacillota</taxon>
        <taxon>Clostridia</taxon>
        <taxon>Eubacteriales</taxon>
        <taxon>Eubacteriales Family XII. Incertae Sedis</taxon>
        <taxon>Fusibacter</taxon>
    </lineage>
</organism>
<dbReference type="InterPro" id="IPR050624">
    <property type="entry name" value="HTH-type_Tx_Regulator"/>
</dbReference>
<evidence type="ECO:0000256" key="1">
    <source>
        <dbReference type="ARBA" id="ARBA00023125"/>
    </source>
</evidence>
<dbReference type="InterPro" id="IPR001647">
    <property type="entry name" value="HTH_TetR"/>
</dbReference>
<dbReference type="EMBL" id="JADKNH010000006">
    <property type="protein sequence ID" value="MBF4693574.1"/>
    <property type="molecule type" value="Genomic_DNA"/>
</dbReference>
<proteinExistence type="predicted"/>
<dbReference type="InterPro" id="IPR009057">
    <property type="entry name" value="Homeodomain-like_sf"/>
</dbReference>
<reference evidence="4 5" key="1">
    <citation type="submission" date="2020-11" db="EMBL/GenBank/DDBJ databases">
        <title>Fusibacter basophilias sp. nov.</title>
        <authorList>
            <person name="Qiu D."/>
        </authorList>
    </citation>
    <scope>NUCLEOTIDE SEQUENCE [LARGE SCALE GENOMIC DNA]</scope>
    <source>
        <strain evidence="4 5">Q10-2</strain>
    </source>
</reference>
<protein>
    <submittedName>
        <fullName evidence="4">TetR/AcrR family transcriptional regulator</fullName>
    </submittedName>
</protein>
<evidence type="ECO:0000256" key="2">
    <source>
        <dbReference type="PROSITE-ProRule" id="PRU00335"/>
    </source>
</evidence>
<evidence type="ECO:0000313" key="5">
    <source>
        <dbReference type="Proteomes" id="UP000614200"/>
    </source>
</evidence>
<keyword evidence="1 2" id="KW-0238">DNA-binding</keyword>
<dbReference type="PANTHER" id="PTHR43479:SF11">
    <property type="entry name" value="ACREF_ENVCD OPERON REPRESSOR-RELATED"/>
    <property type="match status" value="1"/>
</dbReference>
<comment type="caution">
    <text evidence="4">The sequence shown here is derived from an EMBL/GenBank/DDBJ whole genome shotgun (WGS) entry which is preliminary data.</text>
</comment>
<keyword evidence="5" id="KW-1185">Reference proteome</keyword>
<dbReference type="SUPFAM" id="SSF46689">
    <property type="entry name" value="Homeodomain-like"/>
    <property type="match status" value="1"/>
</dbReference>
<accession>A0ABR9ZVD8</accession>
<feature type="domain" description="HTH tetR-type" evidence="3">
    <location>
        <begin position="6"/>
        <end position="66"/>
    </location>
</feature>
<sequence>MPKIIQDPERLILSVARELIQEKGYSAMNIRAISKKSGVSIGTFYNYFSDKSALDYKVMLFFWKGYEENVKIILDSDASILNQINDCYETLKVHLGQFLELFSVNRAHATTQRCMNPDKNALISRVSKMLSDRLIETCVFDTVISADEVANFIINTHVQMASYQIYEYELFEKVLEKLLVVK</sequence>
<dbReference type="PRINTS" id="PR00455">
    <property type="entry name" value="HTHTETR"/>
</dbReference>
<evidence type="ECO:0000259" key="3">
    <source>
        <dbReference type="PROSITE" id="PS50977"/>
    </source>
</evidence>
<dbReference type="PANTHER" id="PTHR43479">
    <property type="entry name" value="ACREF/ENVCD OPERON REPRESSOR-RELATED"/>
    <property type="match status" value="1"/>
</dbReference>
<feature type="DNA-binding region" description="H-T-H motif" evidence="2">
    <location>
        <begin position="29"/>
        <end position="48"/>
    </location>
</feature>